<dbReference type="InterPro" id="IPR029045">
    <property type="entry name" value="ClpP/crotonase-like_dom_sf"/>
</dbReference>
<feature type="domain" description="Peptidase S49" evidence="8">
    <location>
        <begin position="378"/>
        <end position="527"/>
    </location>
</feature>
<gene>
    <name evidence="9" type="primary">sppA</name>
    <name evidence="9" type="ORF">E7747_08295</name>
</gene>
<dbReference type="AlphaFoldDB" id="A0A4P7W4B4"/>
<dbReference type="KEGG" id="ddb:E7747_08295"/>
<dbReference type="InterPro" id="IPR004634">
    <property type="entry name" value="Pept_S49_pIV"/>
</dbReference>
<dbReference type="PANTHER" id="PTHR33209:SF1">
    <property type="entry name" value="PEPTIDASE S49 DOMAIN-CONTAINING PROTEIN"/>
    <property type="match status" value="1"/>
</dbReference>
<dbReference type="InterPro" id="IPR002142">
    <property type="entry name" value="Peptidase_S49"/>
</dbReference>
<evidence type="ECO:0000256" key="1">
    <source>
        <dbReference type="ARBA" id="ARBA00004370"/>
    </source>
</evidence>
<dbReference type="InterPro" id="IPR004635">
    <property type="entry name" value="Pept_S49_SppA"/>
</dbReference>
<dbReference type="InterPro" id="IPR047272">
    <property type="entry name" value="S49_SppA_C"/>
</dbReference>
<evidence type="ECO:0000259" key="8">
    <source>
        <dbReference type="Pfam" id="PF01343"/>
    </source>
</evidence>
<feature type="domain" description="Peptidase S49" evidence="8">
    <location>
        <begin position="131"/>
        <end position="278"/>
    </location>
</feature>
<keyword evidence="6" id="KW-0472">Membrane</keyword>
<dbReference type="CDD" id="cd07018">
    <property type="entry name" value="S49_SppA_67K_type"/>
    <property type="match status" value="1"/>
</dbReference>
<evidence type="ECO:0000256" key="6">
    <source>
        <dbReference type="ARBA" id="ARBA00023136"/>
    </source>
</evidence>
<evidence type="ECO:0000256" key="4">
    <source>
        <dbReference type="ARBA" id="ARBA00022801"/>
    </source>
</evidence>
<dbReference type="GO" id="GO:0008236">
    <property type="term" value="F:serine-type peptidase activity"/>
    <property type="evidence" value="ECO:0007669"/>
    <property type="project" value="UniProtKB-KW"/>
</dbReference>
<organism evidence="9 10">
    <name type="scientific">Duncaniella dubosii</name>
    <dbReference type="NCBI Taxonomy" id="2518971"/>
    <lineage>
        <taxon>Bacteria</taxon>
        <taxon>Pseudomonadati</taxon>
        <taxon>Bacteroidota</taxon>
        <taxon>Bacteroidia</taxon>
        <taxon>Bacteroidales</taxon>
        <taxon>Muribaculaceae</taxon>
        <taxon>Duncaniella</taxon>
    </lineage>
</organism>
<dbReference type="CDD" id="cd07023">
    <property type="entry name" value="S49_Sppa_N_C"/>
    <property type="match status" value="1"/>
</dbReference>
<keyword evidence="3" id="KW-0645">Protease</keyword>
<accession>A0A4P7W4B4</accession>
<dbReference type="GO" id="GO:0006465">
    <property type="term" value="P:signal peptide processing"/>
    <property type="evidence" value="ECO:0007669"/>
    <property type="project" value="InterPro"/>
</dbReference>
<dbReference type="NCBIfam" id="TIGR00706">
    <property type="entry name" value="SppA_dom"/>
    <property type="match status" value="1"/>
</dbReference>
<dbReference type="PIRSF" id="PIRSF001217">
    <property type="entry name" value="Protease_4_SppA"/>
    <property type="match status" value="1"/>
</dbReference>
<keyword evidence="5" id="KW-0720">Serine protease</keyword>
<dbReference type="Gene3D" id="3.90.226.10">
    <property type="entry name" value="2-enoyl-CoA Hydratase, Chain A, domain 1"/>
    <property type="match status" value="3"/>
</dbReference>
<evidence type="ECO:0000256" key="5">
    <source>
        <dbReference type="ARBA" id="ARBA00022825"/>
    </source>
</evidence>
<sequence>MKKFFISFLATLAGIWFSLLLAIFGIFIVAAAAIAHSAGSSTVDIKDNSILRIDLSGSILDRQPKIDFMSIIKEEDKGITILSDITGSIEAASTDDRIKGIVINCSGSAAGLAQRSAIIESLHKFKQTAPDKWIYAYGDSYTQGDYYIASAADSLFINPIGSVDVRGLSATTLFFHKFLEKIGVDVQVVKVGTYKSAVEPFILDNMSEPSREQQQLYLDNIWETINSTIAESRGVDVAKVNEWADNFIFTKDPKEYIDARIVDALVYRHEFDQKLADLTGHDKIKDIDYVSVADYAKTADISTVGNGKGAEIAILYACGDITDESGNGIVAADMVPEILDLAENDDIDALIMYVNSPGGSAFASEQIWEALQQFKKLTGKPFYVSMSDYAASGGYYISCGADKIFAQPVTLTGSIGIFGMIPNAHRLLSDKLGINTGTVKTNANGNFPSIMDPMTPAEASAMQAYVERGYDLFTKRCAEGRHISQDSIKKIGEGRVWDGREALRIGLVDELGGLDAAIAAMAKQLNVESYTISTYPNPKQKWYASIIEAAGSDIKAAIVRNELGEMSSLYETLERVKGMSTLQCRMDFVDVTL</sequence>
<feature type="active site" description="Nucleophile" evidence="7">
    <location>
        <position position="392"/>
    </location>
</feature>
<comment type="similarity">
    <text evidence="2">Belongs to the peptidase S49 family.</text>
</comment>
<dbReference type="InterPro" id="IPR047217">
    <property type="entry name" value="S49_SppA_67K_type_N"/>
</dbReference>
<dbReference type="SUPFAM" id="SSF52096">
    <property type="entry name" value="ClpP/crotonase"/>
    <property type="match status" value="2"/>
</dbReference>
<feature type="active site" description="Proton donor/acceptor" evidence="7">
    <location>
        <position position="195"/>
    </location>
</feature>
<evidence type="ECO:0000313" key="10">
    <source>
        <dbReference type="Proteomes" id="UP000297149"/>
    </source>
</evidence>
<evidence type="ECO:0000256" key="2">
    <source>
        <dbReference type="ARBA" id="ARBA00008683"/>
    </source>
</evidence>
<name>A0A4P7W4B4_9BACT</name>
<keyword evidence="4" id="KW-0378">Hydrolase</keyword>
<dbReference type="PANTHER" id="PTHR33209">
    <property type="entry name" value="PROTEASE 4"/>
    <property type="match status" value="1"/>
</dbReference>
<keyword evidence="10" id="KW-1185">Reference proteome</keyword>
<proteinExistence type="inferred from homology"/>
<dbReference type="GO" id="GO:0016020">
    <property type="term" value="C:membrane"/>
    <property type="evidence" value="ECO:0007669"/>
    <property type="project" value="UniProtKB-SubCell"/>
</dbReference>
<evidence type="ECO:0000256" key="3">
    <source>
        <dbReference type="ARBA" id="ARBA00022670"/>
    </source>
</evidence>
<evidence type="ECO:0000256" key="7">
    <source>
        <dbReference type="PIRSR" id="PIRSR001217-1"/>
    </source>
</evidence>
<protein>
    <submittedName>
        <fullName evidence="9">Signal peptide peptidase SppA</fullName>
    </submittedName>
</protein>
<dbReference type="RefSeq" id="WP_136415340.1">
    <property type="nucleotide sequence ID" value="NZ_CP039396.1"/>
</dbReference>
<dbReference type="EMBL" id="CP039396">
    <property type="protein sequence ID" value="QCD42280.1"/>
    <property type="molecule type" value="Genomic_DNA"/>
</dbReference>
<dbReference type="Pfam" id="PF01343">
    <property type="entry name" value="Peptidase_S49"/>
    <property type="match status" value="2"/>
</dbReference>
<evidence type="ECO:0000313" key="9">
    <source>
        <dbReference type="EMBL" id="QCD42280.1"/>
    </source>
</evidence>
<dbReference type="NCBIfam" id="TIGR00705">
    <property type="entry name" value="SppA_67K"/>
    <property type="match status" value="1"/>
</dbReference>
<dbReference type="Proteomes" id="UP000297149">
    <property type="component" value="Chromosome"/>
</dbReference>
<reference evidence="10" key="1">
    <citation type="submission" date="2019-02" db="EMBL/GenBank/DDBJ databases">
        <title>Isolation and identification of novel species under the genus Muribaculum.</title>
        <authorList>
            <person name="Miyake S."/>
            <person name="Ding Y."/>
            <person name="Low A."/>
            <person name="Soh M."/>
            <person name="Seedorf H."/>
        </authorList>
    </citation>
    <scope>NUCLEOTIDE SEQUENCE [LARGE SCALE GENOMIC DNA]</scope>
    <source>
        <strain evidence="10">H5</strain>
    </source>
</reference>
<comment type="subcellular location">
    <subcellularLocation>
        <location evidence="1">Membrane</location>
    </subcellularLocation>
</comment>
<dbReference type="Gene3D" id="6.20.330.10">
    <property type="match status" value="1"/>
</dbReference>